<evidence type="ECO:0000313" key="5">
    <source>
        <dbReference type="EMBL" id="CAB4020796.1"/>
    </source>
</evidence>
<dbReference type="PANTHER" id="PTHR12940:SF0">
    <property type="entry name" value="SPLICING FACTOR ESS-2 HOMOLOG"/>
    <property type="match status" value="1"/>
</dbReference>
<comment type="similarity">
    <text evidence="2">Belongs to the ESS2 family.</text>
</comment>
<keyword evidence="6" id="KW-1185">Reference proteome</keyword>
<feature type="region of interest" description="Disordered" evidence="4">
    <location>
        <begin position="1"/>
        <end position="23"/>
    </location>
</feature>
<feature type="region of interest" description="Disordered" evidence="4">
    <location>
        <begin position="417"/>
        <end position="472"/>
    </location>
</feature>
<accession>A0A6S7ISX7</accession>
<dbReference type="Pfam" id="PF09751">
    <property type="entry name" value="Es2"/>
    <property type="match status" value="1"/>
</dbReference>
<keyword evidence="3" id="KW-0539">Nucleus</keyword>
<dbReference type="Proteomes" id="UP001152795">
    <property type="component" value="Unassembled WGS sequence"/>
</dbReference>
<name>A0A6S7ISX7_PARCT</name>
<evidence type="ECO:0000313" key="6">
    <source>
        <dbReference type="Proteomes" id="UP001152795"/>
    </source>
</evidence>
<feature type="region of interest" description="Disordered" evidence="4">
    <location>
        <begin position="80"/>
        <end position="147"/>
    </location>
</feature>
<reference evidence="5" key="1">
    <citation type="submission" date="2020-04" db="EMBL/GenBank/DDBJ databases">
        <authorList>
            <person name="Alioto T."/>
            <person name="Alioto T."/>
            <person name="Gomez Garrido J."/>
        </authorList>
    </citation>
    <scope>NUCLEOTIDE SEQUENCE</scope>
    <source>
        <strain evidence="5">A484AB</strain>
    </source>
</reference>
<gene>
    <name evidence="5" type="ORF">PACLA_8A084425</name>
</gene>
<dbReference type="AlphaFoldDB" id="A0A6S7ISX7"/>
<feature type="region of interest" description="Disordered" evidence="4">
    <location>
        <begin position="365"/>
        <end position="404"/>
    </location>
</feature>
<dbReference type="OrthoDB" id="19679at2759"/>
<dbReference type="GO" id="GO:0071013">
    <property type="term" value="C:catalytic step 2 spliceosome"/>
    <property type="evidence" value="ECO:0007669"/>
    <property type="project" value="TreeGrafter"/>
</dbReference>
<comment type="subcellular location">
    <subcellularLocation>
        <location evidence="1">Nucleus</location>
    </subcellularLocation>
</comment>
<organism evidence="5 6">
    <name type="scientific">Paramuricea clavata</name>
    <name type="common">Red gorgonian</name>
    <name type="synonym">Violescent sea-whip</name>
    <dbReference type="NCBI Taxonomy" id="317549"/>
    <lineage>
        <taxon>Eukaryota</taxon>
        <taxon>Metazoa</taxon>
        <taxon>Cnidaria</taxon>
        <taxon>Anthozoa</taxon>
        <taxon>Octocorallia</taxon>
        <taxon>Malacalcyonacea</taxon>
        <taxon>Plexauridae</taxon>
        <taxon>Paramuricea</taxon>
    </lineage>
</organism>
<evidence type="ECO:0000256" key="2">
    <source>
        <dbReference type="ARBA" id="ARBA00009072"/>
    </source>
</evidence>
<dbReference type="PANTHER" id="PTHR12940">
    <property type="entry name" value="ES-2 PROTEIN - RELATED"/>
    <property type="match status" value="1"/>
</dbReference>
<feature type="compositionally biased region" description="Polar residues" evidence="4">
    <location>
        <begin position="423"/>
        <end position="433"/>
    </location>
</feature>
<sequence>MALVKSGEKDLEIAVKNDAKPPKKQEILDEDTYIKSIENIIERDFFPEVTKLKAQNDYLEAINTQDVEKLRALSSQYNILHTPAGAPPPTPASFERPSTGKLWEPADDEQPSGTPGPNFEQTRGDSSKQQENNKEQTEKSTSLDKFLAKNTSEDNASFEIIMENTLQKNKEKHAWLYEKEKEHAMLAQQRLALPENKDGGQLKLADRPANLDNWEYTNKNALMYVPECSTLTTEEVIARAKLQEREIKHTNTRLTEDVFKEKTTEDSMNRAAESQVMGNIGGKIGVDGNIIGGNETPNVNGFRFVATPSPAPGVDASPLMTWGTIEGTPFRLDAGDVTVDSTPGPTFKIPEPKQREVLAHKLAEKASKRHREERRQALAAAAFGKSPRNKNTSERLSSMSPAAQRLASERLGIRLGTDKALRSSYSPSPQRIPQGTPDRSRTPSRSPYSTPGNNRTPRTPSLTDNLLNLPKH</sequence>
<dbReference type="EMBL" id="CACRXK020011131">
    <property type="protein sequence ID" value="CAB4020796.1"/>
    <property type="molecule type" value="Genomic_DNA"/>
</dbReference>
<proteinExistence type="inferred from homology"/>
<feature type="compositionally biased region" description="Polar residues" evidence="4">
    <location>
        <begin position="111"/>
        <end position="121"/>
    </location>
</feature>
<feature type="compositionally biased region" description="Basic and acidic residues" evidence="4">
    <location>
        <begin position="122"/>
        <end position="142"/>
    </location>
</feature>
<evidence type="ECO:0000256" key="3">
    <source>
        <dbReference type="ARBA" id="ARBA00023242"/>
    </source>
</evidence>
<evidence type="ECO:0000256" key="1">
    <source>
        <dbReference type="ARBA" id="ARBA00004123"/>
    </source>
</evidence>
<dbReference type="InterPro" id="IPR019148">
    <property type="entry name" value="Nuclear_protein_DGCR14_ESS-2"/>
</dbReference>
<feature type="compositionally biased region" description="Polar residues" evidence="4">
    <location>
        <begin position="452"/>
        <end position="466"/>
    </location>
</feature>
<protein>
    <submittedName>
        <fullName evidence="5">Uncharacterized protein</fullName>
    </submittedName>
</protein>
<evidence type="ECO:0000256" key="4">
    <source>
        <dbReference type="SAM" id="MobiDB-lite"/>
    </source>
</evidence>
<comment type="caution">
    <text evidence="5">The sequence shown here is derived from an EMBL/GenBank/DDBJ whole genome shotgun (WGS) entry which is preliminary data.</text>
</comment>